<evidence type="ECO:0000313" key="1">
    <source>
        <dbReference type="EMBL" id="CAG8856736.1"/>
    </source>
</evidence>
<dbReference type="Proteomes" id="UP000789901">
    <property type="component" value="Unassembled WGS sequence"/>
</dbReference>
<accession>A0ABN7XR03</accession>
<dbReference type="EMBL" id="CAJVQB010163381">
    <property type="protein sequence ID" value="CAG8856736.1"/>
    <property type="molecule type" value="Genomic_DNA"/>
</dbReference>
<name>A0ABN7XR03_GIGMA</name>
<comment type="caution">
    <text evidence="1">The sequence shown here is derived from an EMBL/GenBank/DDBJ whole genome shotgun (WGS) entry which is preliminary data.</text>
</comment>
<feature type="non-terminal residue" evidence="1">
    <location>
        <position position="1"/>
    </location>
</feature>
<organism evidence="1 2">
    <name type="scientific">Gigaspora margarita</name>
    <dbReference type="NCBI Taxonomy" id="4874"/>
    <lineage>
        <taxon>Eukaryota</taxon>
        <taxon>Fungi</taxon>
        <taxon>Fungi incertae sedis</taxon>
        <taxon>Mucoromycota</taxon>
        <taxon>Glomeromycotina</taxon>
        <taxon>Glomeromycetes</taxon>
        <taxon>Diversisporales</taxon>
        <taxon>Gigasporaceae</taxon>
        <taxon>Gigaspora</taxon>
    </lineage>
</organism>
<evidence type="ECO:0000313" key="2">
    <source>
        <dbReference type="Proteomes" id="UP000789901"/>
    </source>
</evidence>
<sequence>SLRPKTLTASQLTYINNMCIIPKLVYMLQIAKVSEKTCNKIHQPLIRLIKNKMELPATAGNYIVTCNSLGGCKNLWHAILNKRIKSLHTRLNSDDMSSALTKLRIERGWLIAGVTESYWKNSTTLVNEYIWKNNLACTTLEQGRKLGLSFRSPFDKWSIEGQ</sequence>
<proteinExistence type="predicted"/>
<protein>
    <submittedName>
        <fullName evidence="1">36814_t:CDS:1</fullName>
    </submittedName>
</protein>
<reference evidence="1 2" key="1">
    <citation type="submission" date="2021-06" db="EMBL/GenBank/DDBJ databases">
        <authorList>
            <person name="Kallberg Y."/>
            <person name="Tangrot J."/>
            <person name="Rosling A."/>
        </authorList>
    </citation>
    <scope>NUCLEOTIDE SEQUENCE [LARGE SCALE GENOMIC DNA]</scope>
    <source>
        <strain evidence="1 2">120-4 pot B 10/14</strain>
    </source>
</reference>
<feature type="non-terminal residue" evidence="1">
    <location>
        <position position="162"/>
    </location>
</feature>
<gene>
    <name evidence="1" type="ORF">GMARGA_LOCUS45557</name>
</gene>
<keyword evidence="2" id="KW-1185">Reference proteome</keyword>